<dbReference type="Proteomes" id="UP000607435">
    <property type="component" value="Unassembled WGS sequence"/>
</dbReference>
<dbReference type="CDD" id="cd00293">
    <property type="entry name" value="USP-like"/>
    <property type="match status" value="1"/>
</dbReference>
<dbReference type="SUPFAM" id="SSF52402">
    <property type="entry name" value="Adenine nucleotide alpha hydrolases-like"/>
    <property type="match status" value="1"/>
</dbReference>
<comment type="caution">
    <text evidence="1">The sequence shown here is derived from an EMBL/GenBank/DDBJ whole genome shotgun (WGS) entry which is preliminary data.</text>
</comment>
<organism evidence="1 2">
    <name type="scientific">Winogradskyella echinorum</name>
    <dbReference type="NCBI Taxonomy" id="538189"/>
    <lineage>
        <taxon>Bacteria</taxon>
        <taxon>Pseudomonadati</taxon>
        <taxon>Bacteroidota</taxon>
        <taxon>Flavobacteriia</taxon>
        <taxon>Flavobacteriales</taxon>
        <taxon>Flavobacteriaceae</taxon>
        <taxon>Winogradskyella</taxon>
    </lineage>
</organism>
<proteinExistence type="predicted"/>
<dbReference type="Gene3D" id="3.40.50.620">
    <property type="entry name" value="HUPs"/>
    <property type="match status" value="1"/>
</dbReference>
<keyword evidence="2" id="KW-1185">Reference proteome</keyword>
<protein>
    <submittedName>
        <fullName evidence="1">Universal stress protein</fullName>
    </submittedName>
</protein>
<name>A0ABR6XZM7_9FLAO</name>
<dbReference type="EMBL" id="JACOME010000001">
    <property type="protein sequence ID" value="MBC3845965.1"/>
    <property type="molecule type" value="Genomic_DNA"/>
</dbReference>
<reference evidence="1 2" key="1">
    <citation type="submission" date="2020-08" db="EMBL/GenBank/DDBJ databases">
        <title>Winogradskyella ouciana sp. nov., isolated from the hadal seawater of the Mariana Trench.</title>
        <authorList>
            <person name="He X."/>
        </authorList>
    </citation>
    <scope>NUCLEOTIDE SEQUENCE [LARGE SCALE GENOMIC DNA]</scope>
    <source>
        <strain evidence="1 2">KCTC 22026</strain>
    </source>
</reference>
<evidence type="ECO:0000313" key="1">
    <source>
        <dbReference type="EMBL" id="MBC3845965.1"/>
    </source>
</evidence>
<sequence length="268" mass="30121">MENDKYKILVLSDLKRNSSTTLKNSVSLAKMIDADLQLFHVKKHTEIVTRENQLSAMRSINEAFIKTKNKIIGLIDPLSKSYDIDIDYNFSFGNLKDEIRNSIKNSKPDIIVLGQRDSKPLKLVGDSITSFILKEFDGIVMISSPNNVLEPNEKMTLGVLNGSKKIFDTKMSKNLVSHTSTPLKSFKVVDFQSESKPASTLNEEKMVEYVFEKNANTITTLSSYLLKSKINLLCVDRNKNETKNITNTVTPLKQVVGKLDVSLLVSRA</sequence>
<gene>
    <name evidence="1" type="ORF">H6H04_06220</name>
</gene>
<dbReference type="RefSeq" id="WP_186845049.1">
    <property type="nucleotide sequence ID" value="NZ_JACOME010000001.1"/>
</dbReference>
<accession>A0ABR6XZM7</accession>
<dbReference type="InterPro" id="IPR014729">
    <property type="entry name" value="Rossmann-like_a/b/a_fold"/>
</dbReference>
<evidence type="ECO:0000313" key="2">
    <source>
        <dbReference type="Proteomes" id="UP000607435"/>
    </source>
</evidence>